<dbReference type="RefSeq" id="WP_316265415.1">
    <property type="nucleotide sequence ID" value="NZ_AP027742.1"/>
</dbReference>
<dbReference type="InterPro" id="IPR050334">
    <property type="entry name" value="Molybdenum_import_ModC"/>
</dbReference>
<dbReference type="PANTHER" id="PTHR43514:SF1">
    <property type="entry name" value="SULFATE_THIOSULFATE IMPORT ATP-BINDING PROTEIN CYSA"/>
    <property type="match status" value="1"/>
</dbReference>
<dbReference type="PANTHER" id="PTHR43514">
    <property type="entry name" value="ABC TRANSPORTER I FAMILY MEMBER 10"/>
    <property type="match status" value="1"/>
</dbReference>
<keyword evidence="1" id="KW-0547">Nucleotide-binding</keyword>
<reference evidence="5" key="1">
    <citation type="journal article" date="2023" name="Int. J. Syst. Evol. Microbiol.">
        <title>Claveliimonas bilis gen. nov., sp. nov., deoxycholic acid-producing bacteria isolated from human faeces, and reclassification of Sellimonas monacensis Zenner et al. 2021 as Claveliimonas monacensis comb. nov.</title>
        <authorList>
            <person name="Hisatomi A."/>
            <person name="Kastawa N.W.E.P.G."/>
            <person name="Song I."/>
            <person name="Ohkuma M."/>
            <person name="Fukiya S."/>
            <person name="Sakamoto M."/>
        </authorList>
    </citation>
    <scope>NUCLEOTIDE SEQUENCE [LARGE SCALE GENOMIC DNA]</scope>
    <source>
        <strain evidence="5">12BBH14</strain>
    </source>
</reference>
<dbReference type="Pfam" id="PF00005">
    <property type="entry name" value="ABC_tran"/>
    <property type="match status" value="1"/>
</dbReference>
<name>A0ABN6YZN6_9FIRM</name>
<organism evidence="4 5">
    <name type="scientific">Claveliimonas bilis</name>
    <dbReference type="NCBI Taxonomy" id="3028070"/>
    <lineage>
        <taxon>Bacteria</taxon>
        <taxon>Bacillati</taxon>
        <taxon>Bacillota</taxon>
        <taxon>Clostridia</taxon>
        <taxon>Lachnospirales</taxon>
        <taxon>Lachnospiraceae</taxon>
        <taxon>Claveliimonas</taxon>
    </lineage>
</organism>
<dbReference type="Proteomes" id="UP001305815">
    <property type="component" value="Chromosome"/>
</dbReference>
<sequence>MKQLEINFQKQLKHYMLDMKVSMNGGCLGILGASGCGKSMTLKAVAGIVRPDRGRIATEKTVFYDSEKKIDLSPQKRKVGYLFQNYALFPNMTVEENIMAGIQGKKAEKKQKAAGLMEQFQLRGLEKQYPTRLSGGQQQRTALARILASEPDILLLDEPFSAMDSYLKEELQLEMQRWIRNFAGCTILVSHDRDEIYRLCTDTMIMEKGKNVITDNTKALFENPRKVAAARLTGCKNISQIEKRGQFQVYAKDWGISLWTAEPVSEKTAYIGVRAHDILPAAGKSREGGAEGENQVNRFPVLPVEQSETPFEQTIIFKADQQAEKGLWMKSERGGCRIPEAVTIAPERLLLLEEN</sequence>
<evidence type="ECO:0000256" key="1">
    <source>
        <dbReference type="ARBA" id="ARBA00022741"/>
    </source>
</evidence>
<dbReference type="InterPro" id="IPR003593">
    <property type="entry name" value="AAA+_ATPase"/>
</dbReference>
<dbReference type="InterPro" id="IPR027417">
    <property type="entry name" value="P-loop_NTPase"/>
</dbReference>
<dbReference type="InterPro" id="IPR003439">
    <property type="entry name" value="ABC_transporter-like_ATP-bd"/>
</dbReference>
<dbReference type="EMBL" id="AP027742">
    <property type="protein sequence ID" value="BDZ78363.1"/>
    <property type="molecule type" value="Genomic_DNA"/>
</dbReference>
<dbReference type="SMART" id="SM00382">
    <property type="entry name" value="AAA"/>
    <property type="match status" value="1"/>
</dbReference>
<evidence type="ECO:0000259" key="3">
    <source>
        <dbReference type="PROSITE" id="PS50893"/>
    </source>
</evidence>
<feature type="domain" description="ABC transporter" evidence="3">
    <location>
        <begin position="1"/>
        <end position="233"/>
    </location>
</feature>
<protein>
    <submittedName>
        <fullName evidence="4">ABC transporter</fullName>
    </submittedName>
</protein>
<proteinExistence type="predicted"/>
<dbReference type="Gene3D" id="3.40.50.300">
    <property type="entry name" value="P-loop containing nucleotide triphosphate hydrolases"/>
    <property type="match status" value="1"/>
</dbReference>
<dbReference type="SUPFAM" id="SSF52540">
    <property type="entry name" value="P-loop containing nucleoside triphosphate hydrolases"/>
    <property type="match status" value="1"/>
</dbReference>
<keyword evidence="5" id="KW-1185">Reference proteome</keyword>
<evidence type="ECO:0000313" key="5">
    <source>
        <dbReference type="Proteomes" id="UP001305815"/>
    </source>
</evidence>
<accession>A0ABN6YZN6</accession>
<evidence type="ECO:0000256" key="2">
    <source>
        <dbReference type="ARBA" id="ARBA00022840"/>
    </source>
</evidence>
<evidence type="ECO:0000313" key="4">
    <source>
        <dbReference type="EMBL" id="BDZ78363.1"/>
    </source>
</evidence>
<dbReference type="PROSITE" id="PS50893">
    <property type="entry name" value="ABC_TRANSPORTER_2"/>
    <property type="match status" value="1"/>
</dbReference>
<keyword evidence="2" id="KW-0067">ATP-binding</keyword>
<gene>
    <name evidence="4" type="primary">modC</name>
    <name evidence="4" type="ORF">Lac1_25460</name>
</gene>